<dbReference type="PANTHER" id="PTHR10491">
    <property type="entry name" value="DTDP-4-DEHYDRORHAMNOSE REDUCTASE"/>
    <property type="match status" value="1"/>
</dbReference>
<protein>
    <recommendedName>
        <fullName evidence="4 6">dTDP-4-dehydrorhamnose reductase</fullName>
        <ecNumber evidence="3 6">1.1.1.133</ecNumber>
    </recommendedName>
</protein>
<dbReference type="EMBL" id="CM001488">
    <property type="protein sequence ID" value="EIM64900.1"/>
    <property type="molecule type" value="Genomic_DNA"/>
</dbReference>
<feature type="domain" description="RmlD-like substrate binding" evidence="7">
    <location>
        <begin position="1"/>
        <end position="301"/>
    </location>
</feature>
<reference evidence="8 9" key="1">
    <citation type="submission" date="2011-09" db="EMBL/GenBank/DDBJ databases">
        <authorList>
            <consortium name="US DOE Joint Genome Institute (JGI-PGF)"/>
            <person name="Lucas S."/>
            <person name="Han J."/>
            <person name="Lapidus A."/>
            <person name="Cheng J.-F."/>
            <person name="Goodwin L."/>
            <person name="Pitluck S."/>
            <person name="Peters L."/>
            <person name="Land M.L."/>
            <person name="Hauser L."/>
            <person name="Orellana R."/>
            <person name="Lovley D."/>
            <person name="Woyke T.J."/>
        </authorList>
    </citation>
    <scope>NUCLEOTIDE SEQUENCE [LARGE SCALE GENOMIC DNA]</scope>
    <source>
        <strain evidence="8 9">2ac9</strain>
    </source>
</reference>
<evidence type="ECO:0000256" key="2">
    <source>
        <dbReference type="ARBA" id="ARBA00010944"/>
    </source>
</evidence>
<evidence type="ECO:0000256" key="4">
    <source>
        <dbReference type="ARBA" id="ARBA00017099"/>
    </source>
</evidence>
<evidence type="ECO:0000256" key="3">
    <source>
        <dbReference type="ARBA" id="ARBA00012929"/>
    </source>
</evidence>
<evidence type="ECO:0000256" key="1">
    <source>
        <dbReference type="ARBA" id="ARBA00004781"/>
    </source>
</evidence>
<dbReference type="UniPathway" id="UPA00124"/>
<dbReference type="GO" id="GO:0005829">
    <property type="term" value="C:cytosol"/>
    <property type="evidence" value="ECO:0007669"/>
    <property type="project" value="TreeGrafter"/>
</dbReference>
<dbReference type="NCBIfam" id="NF007440">
    <property type="entry name" value="PRK09987.1"/>
    <property type="match status" value="1"/>
</dbReference>
<sequence>MKILLFGKNGQVGWELQRALQPLGEVIATGREHATGEMCGDVSNVAGIRRTIAGVKPDVVVNAAAYTAVDQAESEAGLARAINAVAPQAMAEATEKLGAWLVHYSTDYVFPGTGTEPWAEEDRTGPLSAYGRSKLEGEQGIVQASGRYIILRTSWVYAARGKNFAKSMLRLARERDTLNVVDDQFGAPTGAELIADVTAHIIRRLLCGRQTQESLSGIYHLAADGYTSWHGYACRVLQAAEAAGYKLKVKSDGIGAIPTSAYPTPAPRPLNSRLRTEKLKQAFDLHLPRWEQGVDRMLEEILETGDNQ</sequence>
<evidence type="ECO:0000259" key="7">
    <source>
        <dbReference type="Pfam" id="PF04321"/>
    </source>
</evidence>
<dbReference type="EC" id="1.1.1.133" evidence="3 6"/>
<dbReference type="HOGENOM" id="CLU_045518_1_2_7"/>
<organism evidence="8 9">
    <name type="scientific">Desulfobacter postgatei 2ac9</name>
    <dbReference type="NCBI Taxonomy" id="879212"/>
    <lineage>
        <taxon>Bacteria</taxon>
        <taxon>Pseudomonadati</taxon>
        <taxon>Thermodesulfobacteriota</taxon>
        <taxon>Desulfobacteria</taxon>
        <taxon>Desulfobacterales</taxon>
        <taxon>Desulfobacteraceae</taxon>
        <taxon>Desulfobacter</taxon>
    </lineage>
</organism>
<evidence type="ECO:0000313" key="9">
    <source>
        <dbReference type="Proteomes" id="UP000005778"/>
    </source>
</evidence>
<reference evidence="8 9" key="2">
    <citation type="submission" date="2012-02" db="EMBL/GenBank/DDBJ databases">
        <title>Improved High-Quality Draft sequence of Desulfobacter postgatei 2ac9.</title>
        <authorList>
            <consortium name="US DOE Joint Genome Institute"/>
            <person name="Lucas S."/>
            <person name="Han J."/>
            <person name="Lapidus A."/>
            <person name="Cheng J.-F."/>
            <person name="Goodwin L."/>
            <person name="Pitluck S."/>
            <person name="Peters L."/>
            <person name="Ovchinnikova G."/>
            <person name="Held B."/>
            <person name="Detter J.C."/>
            <person name="Han C."/>
            <person name="Tapia R."/>
            <person name="Land M."/>
            <person name="Hauser L."/>
            <person name="Kyrpides N."/>
            <person name="Ivanova N."/>
            <person name="Pagani I."/>
            <person name="Orellana R."/>
            <person name="Lovley D."/>
            <person name="Woyke T."/>
        </authorList>
    </citation>
    <scope>NUCLEOTIDE SEQUENCE [LARGE SCALE GENOMIC DNA]</scope>
    <source>
        <strain evidence="8 9">2ac9</strain>
    </source>
</reference>
<dbReference type="InterPro" id="IPR005913">
    <property type="entry name" value="dTDP_dehydrorham_reduct"/>
</dbReference>
<keyword evidence="6" id="KW-0560">Oxidoreductase</keyword>
<keyword evidence="6" id="KW-0521">NADP</keyword>
<dbReference type="Proteomes" id="UP000005778">
    <property type="component" value="Chromosome"/>
</dbReference>
<dbReference type="InterPro" id="IPR029903">
    <property type="entry name" value="RmlD-like-bd"/>
</dbReference>
<evidence type="ECO:0000256" key="5">
    <source>
        <dbReference type="ARBA" id="ARBA00048200"/>
    </source>
</evidence>
<dbReference type="OrthoDB" id="9803892at2"/>
<evidence type="ECO:0000313" key="8">
    <source>
        <dbReference type="EMBL" id="EIM64900.1"/>
    </source>
</evidence>
<comment type="catalytic activity">
    <reaction evidence="5">
        <text>dTDP-beta-L-rhamnose + NADP(+) = dTDP-4-dehydro-beta-L-rhamnose + NADPH + H(+)</text>
        <dbReference type="Rhea" id="RHEA:21796"/>
        <dbReference type="ChEBI" id="CHEBI:15378"/>
        <dbReference type="ChEBI" id="CHEBI:57510"/>
        <dbReference type="ChEBI" id="CHEBI:57783"/>
        <dbReference type="ChEBI" id="CHEBI:58349"/>
        <dbReference type="ChEBI" id="CHEBI:62830"/>
        <dbReference type="EC" id="1.1.1.133"/>
    </reaction>
</comment>
<dbReference type="GO" id="GO:0019305">
    <property type="term" value="P:dTDP-rhamnose biosynthetic process"/>
    <property type="evidence" value="ECO:0007669"/>
    <property type="project" value="UniProtKB-UniPathway"/>
</dbReference>
<dbReference type="Gene3D" id="3.40.50.720">
    <property type="entry name" value="NAD(P)-binding Rossmann-like Domain"/>
    <property type="match status" value="1"/>
</dbReference>
<dbReference type="CDD" id="cd05254">
    <property type="entry name" value="dTDP_HR_like_SDR_e"/>
    <property type="match status" value="1"/>
</dbReference>
<dbReference type="SUPFAM" id="SSF51735">
    <property type="entry name" value="NAD(P)-binding Rossmann-fold domains"/>
    <property type="match status" value="1"/>
</dbReference>
<dbReference type="Gene3D" id="3.90.25.10">
    <property type="entry name" value="UDP-galactose 4-epimerase, domain 1"/>
    <property type="match status" value="1"/>
</dbReference>
<keyword evidence="9" id="KW-1185">Reference proteome</keyword>
<comment type="similarity">
    <text evidence="2 6">Belongs to the dTDP-4-dehydrorhamnose reductase family.</text>
</comment>
<dbReference type="InterPro" id="IPR036291">
    <property type="entry name" value="NAD(P)-bd_dom_sf"/>
</dbReference>
<dbReference type="GO" id="GO:0008831">
    <property type="term" value="F:dTDP-4-dehydrorhamnose reductase activity"/>
    <property type="evidence" value="ECO:0007669"/>
    <property type="project" value="UniProtKB-EC"/>
</dbReference>
<evidence type="ECO:0000256" key="6">
    <source>
        <dbReference type="RuleBase" id="RU364082"/>
    </source>
</evidence>
<dbReference type="STRING" id="879212.DespoDRAFT_03098"/>
<dbReference type="NCBIfam" id="TIGR01214">
    <property type="entry name" value="rmlD"/>
    <property type="match status" value="1"/>
</dbReference>
<comment type="pathway">
    <text evidence="1 6">Carbohydrate biosynthesis; dTDP-L-rhamnose biosynthesis.</text>
</comment>
<gene>
    <name evidence="8" type="ORF">DespoDRAFT_03098</name>
</gene>
<dbReference type="AlphaFoldDB" id="I5B5Y7"/>
<comment type="function">
    <text evidence="6">Catalyzes the reduction of dTDP-6-deoxy-L-lyxo-4-hexulose to yield dTDP-L-rhamnose.</text>
</comment>
<dbReference type="RefSeq" id="WP_004074541.1">
    <property type="nucleotide sequence ID" value="NZ_CM001488.1"/>
</dbReference>
<dbReference type="PANTHER" id="PTHR10491:SF4">
    <property type="entry name" value="METHIONINE ADENOSYLTRANSFERASE 2 SUBUNIT BETA"/>
    <property type="match status" value="1"/>
</dbReference>
<dbReference type="Pfam" id="PF04321">
    <property type="entry name" value="RmlD_sub_bind"/>
    <property type="match status" value="1"/>
</dbReference>
<dbReference type="eggNOG" id="COG1091">
    <property type="taxonomic scope" value="Bacteria"/>
</dbReference>
<proteinExistence type="inferred from homology"/>
<accession>I5B5Y7</accession>
<name>I5B5Y7_9BACT</name>